<comment type="caution">
    <text evidence="2">The sequence shown here is derived from an EMBL/GenBank/DDBJ whole genome shotgun (WGS) entry which is preliminary data.</text>
</comment>
<dbReference type="Proteomes" id="UP000704712">
    <property type="component" value="Unassembled WGS sequence"/>
</dbReference>
<evidence type="ECO:0000313" key="4">
    <source>
        <dbReference type="Proteomes" id="UP000602510"/>
    </source>
</evidence>
<accession>A0A833W7J3</accession>
<evidence type="ECO:0000313" key="3">
    <source>
        <dbReference type="EMBL" id="KAF4131168.1"/>
    </source>
</evidence>
<evidence type="ECO:0000256" key="1">
    <source>
        <dbReference type="SAM" id="MobiDB-lite"/>
    </source>
</evidence>
<dbReference type="EMBL" id="JAACNO010002745">
    <property type="protein sequence ID" value="KAF4131168.1"/>
    <property type="molecule type" value="Genomic_DNA"/>
</dbReference>
<dbReference type="EMBL" id="WSZM01000472">
    <property type="protein sequence ID" value="KAF4032658.1"/>
    <property type="molecule type" value="Genomic_DNA"/>
</dbReference>
<name>A0A833W7J3_PHYIN</name>
<protein>
    <submittedName>
        <fullName evidence="2">Uncharacterized protein</fullName>
    </submittedName>
</protein>
<dbReference type="Proteomes" id="UP000602510">
    <property type="component" value="Unassembled WGS sequence"/>
</dbReference>
<keyword evidence="4" id="KW-1185">Reference proteome</keyword>
<feature type="compositionally biased region" description="Basic and acidic residues" evidence="1">
    <location>
        <begin position="22"/>
        <end position="32"/>
    </location>
</feature>
<dbReference type="AlphaFoldDB" id="A0A833W7J3"/>
<feature type="compositionally biased region" description="Basic residues" evidence="1">
    <location>
        <begin position="1"/>
        <end position="11"/>
    </location>
</feature>
<proteinExistence type="predicted"/>
<organism evidence="2 4">
    <name type="scientific">Phytophthora infestans</name>
    <name type="common">Potato late blight agent</name>
    <name type="synonym">Botrytis infestans</name>
    <dbReference type="NCBI Taxonomy" id="4787"/>
    <lineage>
        <taxon>Eukaryota</taxon>
        <taxon>Sar</taxon>
        <taxon>Stramenopiles</taxon>
        <taxon>Oomycota</taxon>
        <taxon>Peronosporomycetes</taxon>
        <taxon>Peronosporales</taxon>
        <taxon>Peronosporaceae</taxon>
        <taxon>Phytophthora</taxon>
    </lineage>
</organism>
<sequence>MMTRNTARRVLRSGTAPTRRLVKVESGNREDSASGATNRGHPEPHQRLTQLETGITDLRREFTAARQALRVEVTAEHINLNSNIGTEMTEIKGQL</sequence>
<gene>
    <name evidence="2" type="ORF">GN244_ATG15474</name>
    <name evidence="3" type="ORF">GN958_ATG19603</name>
</gene>
<evidence type="ECO:0000313" key="2">
    <source>
        <dbReference type="EMBL" id="KAF4032658.1"/>
    </source>
</evidence>
<feature type="region of interest" description="Disordered" evidence="1">
    <location>
        <begin position="1"/>
        <end position="50"/>
    </location>
</feature>
<reference evidence="2" key="1">
    <citation type="submission" date="2020-04" db="EMBL/GenBank/DDBJ databases">
        <title>Hybrid Assembly of Korean Phytophthora infestans isolates.</title>
        <authorList>
            <person name="Prokchorchik M."/>
            <person name="Lee Y."/>
            <person name="Seo J."/>
            <person name="Cho J.-H."/>
            <person name="Park Y.-E."/>
            <person name="Jang D.-C."/>
            <person name="Im J.-S."/>
            <person name="Choi J.-G."/>
            <person name="Park H.-J."/>
            <person name="Lee G.-B."/>
            <person name="Lee Y.-G."/>
            <person name="Hong S.-Y."/>
            <person name="Cho K."/>
            <person name="Sohn K.H."/>
        </authorList>
    </citation>
    <scope>NUCLEOTIDE SEQUENCE</scope>
    <source>
        <strain evidence="2">KR_1_A1</strain>
        <strain evidence="3">KR_2_A2</strain>
    </source>
</reference>